<name>A0A1N6ISM4_9BURK</name>
<dbReference type="InterPro" id="IPR037523">
    <property type="entry name" value="VOC_core"/>
</dbReference>
<dbReference type="CDD" id="cd06587">
    <property type="entry name" value="VOC"/>
    <property type="match status" value="1"/>
</dbReference>
<dbReference type="Gene3D" id="3.10.180.10">
    <property type="entry name" value="2,3-Dihydroxybiphenyl 1,2-Dioxygenase, domain 1"/>
    <property type="match status" value="1"/>
</dbReference>
<evidence type="ECO:0000259" key="1">
    <source>
        <dbReference type="PROSITE" id="PS51819"/>
    </source>
</evidence>
<organism evidence="2 3">
    <name type="scientific">Paraburkholderia phenazinium</name>
    <dbReference type="NCBI Taxonomy" id="60549"/>
    <lineage>
        <taxon>Bacteria</taxon>
        <taxon>Pseudomonadati</taxon>
        <taxon>Pseudomonadota</taxon>
        <taxon>Betaproteobacteria</taxon>
        <taxon>Burkholderiales</taxon>
        <taxon>Burkholderiaceae</taxon>
        <taxon>Paraburkholderia</taxon>
    </lineage>
</organism>
<keyword evidence="3" id="KW-1185">Reference proteome</keyword>
<dbReference type="RefSeq" id="WP_074295895.1">
    <property type="nucleotide sequence ID" value="NZ_FSRU01000001.1"/>
</dbReference>
<dbReference type="EMBL" id="FSRU01000001">
    <property type="protein sequence ID" value="SIO34998.1"/>
    <property type="molecule type" value="Genomic_DNA"/>
</dbReference>
<gene>
    <name evidence="2" type="ORF">SAMN05444165_2446</name>
</gene>
<accession>A0A1N6ISM4</accession>
<proteinExistence type="predicted"/>
<reference evidence="2 3" key="1">
    <citation type="submission" date="2016-11" db="EMBL/GenBank/DDBJ databases">
        <authorList>
            <person name="Jaros S."/>
            <person name="Januszkiewicz K."/>
            <person name="Wedrychowicz H."/>
        </authorList>
    </citation>
    <scope>NUCLEOTIDE SEQUENCE [LARGE SCALE GENOMIC DNA]</scope>
    <source>
        <strain evidence="2 3">GAS95</strain>
    </source>
</reference>
<dbReference type="PROSITE" id="PS51819">
    <property type="entry name" value="VOC"/>
    <property type="match status" value="1"/>
</dbReference>
<dbReference type="Proteomes" id="UP000185151">
    <property type="component" value="Unassembled WGS sequence"/>
</dbReference>
<dbReference type="InterPro" id="IPR041581">
    <property type="entry name" value="Glyoxalase_6"/>
</dbReference>
<evidence type="ECO:0000313" key="2">
    <source>
        <dbReference type="EMBL" id="SIO34998.1"/>
    </source>
</evidence>
<protein>
    <recommendedName>
        <fullName evidence="1">VOC domain-containing protein</fullName>
    </recommendedName>
</protein>
<dbReference type="OrthoDB" id="9008007at2"/>
<dbReference type="SUPFAM" id="SSF54593">
    <property type="entry name" value="Glyoxalase/Bleomycin resistance protein/Dihydroxybiphenyl dioxygenase"/>
    <property type="match status" value="1"/>
</dbReference>
<feature type="domain" description="VOC" evidence="1">
    <location>
        <begin position="2"/>
        <end position="114"/>
    </location>
</feature>
<evidence type="ECO:0000313" key="3">
    <source>
        <dbReference type="Proteomes" id="UP000185151"/>
    </source>
</evidence>
<sequence length="116" mass="12819">MRIRTAYFKVADMTRAVTFWKNLLGQPPSRTSEKWTEFFVGEVRLGLLLNDFGDELVGSACVPVFEFDAAALQDFLARAKALGATVVLDGISDKTTNTIVMASPDGHEFELCTCHE</sequence>
<dbReference type="AlphaFoldDB" id="A0A1N6ISM4"/>
<dbReference type="InterPro" id="IPR029068">
    <property type="entry name" value="Glyas_Bleomycin-R_OHBP_Dase"/>
</dbReference>
<dbReference type="Pfam" id="PF18029">
    <property type="entry name" value="Glyoxalase_6"/>
    <property type="match status" value="1"/>
</dbReference>